<feature type="compositionally biased region" description="Basic and acidic residues" evidence="2">
    <location>
        <begin position="645"/>
        <end position="657"/>
    </location>
</feature>
<dbReference type="InterPro" id="IPR050441">
    <property type="entry name" value="RBM"/>
</dbReference>
<dbReference type="AlphaFoldDB" id="A0A815FNG5"/>
<feature type="compositionally biased region" description="Basic residues" evidence="2">
    <location>
        <begin position="626"/>
        <end position="636"/>
    </location>
</feature>
<accession>A0A815FNG5</accession>
<dbReference type="SMART" id="SM00360">
    <property type="entry name" value="RRM"/>
    <property type="match status" value="1"/>
</dbReference>
<dbReference type="GO" id="GO:0003723">
    <property type="term" value="F:RNA binding"/>
    <property type="evidence" value="ECO:0007669"/>
    <property type="project" value="UniProtKB-UniRule"/>
</dbReference>
<feature type="compositionally biased region" description="Basic and acidic residues" evidence="2">
    <location>
        <begin position="605"/>
        <end position="625"/>
    </location>
</feature>
<dbReference type="PROSITE" id="PS50102">
    <property type="entry name" value="RRM"/>
    <property type="match status" value="1"/>
</dbReference>
<name>A0A815FNG5_9BILA</name>
<dbReference type="Gene3D" id="3.30.70.330">
    <property type="match status" value="1"/>
</dbReference>
<dbReference type="EMBL" id="CAJNOG010000654">
    <property type="protein sequence ID" value="CAF1328009.1"/>
    <property type="molecule type" value="Genomic_DNA"/>
</dbReference>
<keyword evidence="1" id="KW-0694">RNA-binding</keyword>
<organism evidence="4 5">
    <name type="scientific">Adineta steineri</name>
    <dbReference type="NCBI Taxonomy" id="433720"/>
    <lineage>
        <taxon>Eukaryota</taxon>
        <taxon>Metazoa</taxon>
        <taxon>Spiralia</taxon>
        <taxon>Gnathifera</taxon>
        <taxon>Rotifera</taxon>
        <taxon>Eurotatoria</taxon>
        <taxon>Bdelloidea</taxon>
        <taxon>Adinetida</taxon>
        <taxon>Adinetidae</taxon>
        <taxon>Adineta</taxon>
    </lineage>
</organism>
<sequence>MSISDLRILARLIHPKNIISLILSNEQQTAHQIKYFLHDFRIDKFSQLRSLTLIDIHDDNLDQFQKYIMGSSLITLSISFGSYSLQSVDKLLLAISSCKLKNLIMLGACRWDLAYIIVSNLSYLRKLVLKNLRKERFVGDTIIMPDIIQYSYLTSLSLDVLYGIEMDYVESILILCHGLQYLRVFGSTYGTDLSLCDGYRWEHLIATRLPLLKQFEFSFTYCIRENQASPTIEMLIKPFRTPFWRYIKQWFVECDCKSNTQNRKFHLYSIPIVRDEFDYFNEQDKILNSTLKIIDNNKPIIFYTHQLTLCLDRMMTENIQDKANVTAKHLFRNVTDLTLIINQQWPIDSIKYLSTIVNLSNLDKICLNFQCKCDFVRSLDAEMRVLFKRAWSLRSLQIMCRNPTAITWITSNAISLELPHHIKEFDIEVRHLGHTKIILERNKHLSRVTFRTHYCCGEKLANEIIKWLSDIGRSYVCKLDWGEYMGCECCDSVKAVCLWLDKRKQNLNMSSAHSNNHVSLYVRGLAEKCRYADLEIIFGRYGRIVDITVPLHHYTRDAKGYGFIEYEESRDAEKALHALDGYRLFGRELKVQFARSGRQTSSEMIIRKKETRYRHGDREGDAGRHDRSRSRVRRQRSTSFGTSECPRDRDRGADNRSRSPYSHSSVYRQYQVIINPKIEETQIISDIYCTTDNECALDEIKKLFNKYNNQINPFYELKSLFYSNLSPDKLYCYDITNDTSKLCTKTNDNNYPVCLSYFKELKHECSSGTDLELHEEFILTSPDTMELNLKDELIKCNQNNCNSFDKLAEIQKIARDYAYGTVIMKNNAHKQRNEINQIFFILILIVFFV</sequence>
<dbReference type="InterPro" id="IPR012677">
    <property type="entry name" value="Nucleotide-bd_a/b_plait_sf"/>
</dbReference>
<gene>
    <name evidence="4" type="ORF">JYZ213_LOCUS33785</name>
</gene>
<dbReference type="PANTHER" id="PTHR48034">
    <property type="entry name" value="TRANSFORMER-2 SEX-DETERMINING PROTEIN-RELATED"/>
    <property type="match status" value="1"/>
</dbReference>
<reference evidence="4" key="1">
    <citation type="submission" date="2021-02" db="EMBL/GenBank/DDBJ databases">
        <authorList>
            <person name="Nowell W R."/>
        </authorList>
    </citation>
    <scope>NUCLEOTIDE SEQUENCE</scope>
</reference>
<comment type="caution">
    <text evidence="4">The sequence shown here is derived from an EMBL/GenBank/DDBJ whole genome shotgun (WGS) entry which is preliminary data.</text>
</comment>
<dbReference type="InterPro" id="IPR000504">
    <property type="entry name" value="RRM_dom"/>
</dbReference>
<dbReference type="SUPFAM" id="SSF54928">
    <property type="entry name" value="RNA-binding domain, RBD"/>
    <property type="match status" value="1"/>
</dbReference>
<dbReference type="InterPro" id="IPR035979">
    <property type="entry name" value="RBD_domain_sf"/>
</dbReference>
<dbReference type="Pfam" id="PF00076">
    <property type="entry name" value="RRM_1"/>
    <property type="match status" value="1"/>
</dbReference>
<feature type="region of interest" description="Disordered" evidence="2">
    <location>
        <begin position="604"/>
        <end position="662"/>
    </location>
</feature>
<proteinExistence type="predicted"/>
<dbReference type="Proteomes" id="UP000663845">
    <property type="component" value="Unassembled WGS sequence"/>
</dbReference>
<evidence type="ECO:0000259" key="3">
    <source>
        <dbReference type="PROSITE" id="PS50102"/>
    </source>
</evidence>
<evidence type="ECO:0000256" key="2">
    <source>
        <dbReference type="SAM" id="MobiDB-lite"/>
    </source>
</evidence>
<evidence type="ECO:0000313" key="4">
    <source>
        <dbReference type="EMBL" id="CAF1328009.1"/>
    </source>
</evidence>
<evidence type="ECO:0000313" key="5">
    <source>
        <dbReference type="Proteomes" id="UP000663845"/>
    </source>
</evidence>
<evidence type="ECO:0000256" key="1">
    <source>
        <dbReference type="PROSITE-ProRule" id="PRU00176"/>
    </source>
</evidence>
<feature type="domain" description="RRM" evidence="3">
    <location>
        <begin position="518"/>
        <end position="596"/>
    </location>
</feature>
<protein>
    <recommendedName>
        <fullName evidence="3">RRM domain-containing protein</fullName>
    </recommendedName>
</protein>